<reference evidence="1 2" key="1">
    <citation type="submission" date="2024-04" db="EMBL/GenBank/DDBJ databases">
        <authorList>
            <person name="Fracassetti M."/>
        </authorList>
    </citation>
    <scope>NUCLEOTIDE SEQUENCE [LARGE SCALE GENOMIC DNA]</scope>
</reference>
<accession>A0AAV2GHQ7</accession>
<name>A0AAV2GHQ7_9ROSI</name>
<dbReference type="Proteomes" id="UP001497516">
    <property type="component" value="Chromosome 8"/>
</dbReference>
<evidence type="ECO:0000313" key="1">
    <source>
        <dbReference type="EMBL" id="CAL1409408.1"/>
    </source>
</evidence>
<proteinExistence type="predicted"/>
<organism evidence="1 2">
    <name type="scientific">Linum trigynum</name>
    <dbReference type="NCBI Taxonomy" id="586398"/>
    <lineage>
        <taxon>Eukaryota</taxon>
        <taxon>Viridiplantae</taxon>
        <taxon>Streptophyta</taxon>
        <taxon>Embryophyta</taxon>
        <taxon>Tracheophyta</taxon>
        <taxon>Spermatophyta</taxon>
        <taxon>Magnoliopsida</taxon>
        <taxon>eudicotyledons</taxon>
        <taxon>Gunneridae</taxon>
        <taxon>Pentapetalae</taxon>
        <taxon>rosids</taxon>
        <taxon>fabids</taxon>
        <taxon>Malpighiales</taxon>
        <taxon>Linaceae</taxon>
        <taxon>Linum</taxon>
    </lineage>
</organism>
<protein>
    <submittedName>
        <fullName evidence="1">Uncharacterized protein</fullName>
    </submittedName>
</protein>
<dbReference type="AlphaFoldDB" id="A0AAV2GHQ7"/>
<evidence type="ECO:0000313" key="2">
    <source>
        <dbReference type="Proteomes" id="UP001497516"/>
    </source>
</evidence>
<sequence length="76" mass="8431">MGPADMDMTGPTPSAHFVFVERTARELEDERSGKVSSGQRWRVRAEEVAAYASSSSWEWREHIYLSGLAAVMSLVG</sequence>
<dbReference type="EMBL" id="OZ034821">
    <property type="protein sequence ID" value="CAL1409408.1"/>
    <property type="molecule type" value="Genomic_DNA"/>
</dbReference>
<gene>
    <name evidence="1" type="ORF">LTRI10_LOCUS48910</name>
</gene>
<keyword evidence="2" id="KW-1185">Reference proteome</keyword>